<gene>
    <name evidence="2" type="ORF">V6N11_082152</name>
</gene>
<dbReference type="CDD" id="cd06222">
    <property type="entry name" value="RNase_H_like"/>
    <property type="match status" value="1"/>
</dbReference>
<evidence type="ECO:0000313" key="3">
    <source>
        <dbReference type="Proteomes" id="UP001396334"/>
    </source>
</evidence>
<dbReference type="InterPro" id="IPR053151">
    <property type="entry name" value="RNase_H-like"/>
</dbReference>
<dbReference type="SUPFAM" id="SSF53098">
    <property type="entry name" value="Ribonuclease H-like"/>
    <property type="match status" value="1"/>
</dbReference>
<dbReference type="InterPro" id="IPR044730">
    <property type="entry name" value="RNase_H-like_dom_plant"/>
</dbReference>
<comment type="caution">
    <text evidence="2">The sequence shown here is derived from an EMBL/GenBank/DDBJ whole genome shotgun (WGS) entry which is preliminary data.</text>
</comment>
<keyword evidence="3" id="KW-1185">Reference proteome</keyword>
<evidence type="ECO:0000313" key="2">
    <source>
        <dbReference type="EMBL" id="KAK9000016.1"/>
    </source>
</evidence>
<dbReference type="Pfam" id="PF13456">
    <property type="entry name" value="RVT_3"/>
    <property type="match status" value="1"/>
</dbReference>
<reference evidence="2 3" key="1">
    <citation type="journal article" date="2024" name="G3 (Bethesda)">
        <title>Genome assembly of Hibiscus sabdariffa L. provides insights into metabolisms of medicinal natural products.</title>
        <authorList>
            <person name="Kim T."/>
        </authorList>
    </citation>
    <scope>NUCLEOTIDE SEQUENCE [LARGE SCALE GENOMIC DNA]</scope>
    <source>
        <strain evidence="2">TK-2024</strain>
        <tissue evidence="2">Old leaves</tissue>
    </source>
</reference>
<protein>
    <recommendedName>
        <fullName evidence="1">RNase H type-1 domain-containing protein</fullName>
    </recommendedName>
</protein>
<dbReference type="Gene3D" id="3.30.420.10">
    <property type="entry name" value="Ribonuclease H-like superfamily/Ribonuclease H"/>
    <property type="match status" value="1"/>
</dbReference>
<dbReference type="InterPro" id="IPR002156">
    <property type="entry name" value="RNaseH_domain"/>
</dbReference>
<dbReference type="PANTHER" id="PTHR47723">
    <property type="entry name" value="OS05G0353850 PROTEIN"/>
    <property type="match status" value="1"/>
</dbReference>
<name>A0ABR2QH56_9ROSI</name>
<dbReference type="InterPro" id="IPR012337">
    <property type="entry name" value="RNaseH-like_sf"/>
</dbReference>
<sequence length="315" mass="35506">MPSSIVRNSCSSLWRALSNVWEALLSNVAWSLGNGHSVNFLTDIWIPALGPLCDFSQASPAAMSHVSFDSVLNDNGEWDIAKLATIFTEDVLPYILGVKPPKPRDGPDRCIWHWTNHHGFELKPAYDRCAPLALEDPDPLWNRIWKLQVPQRSRNDVVFTGDSTLVECALSRGIAWAQYYYDGWLQPLPATGKATIGGLLRDTTGNFIFGFSKFIGVTYSLHAELWSLNVGLQLAWDYGITFLHVQTDCKWVLELLHDPNVESCSISLVRSIHQFWRQAWYVDLIWTPRSGNKAADSLARLSNLSSFDLSLFHSK</sequence>
<feature type="domain" description="RNase H type-1" evidence="1">
    <location>
        <begin position="191"/>
        <end position="300"/>
    </location>
</feature>
<evidence type="ECO:0000259" key="1">
    <source>
        <dbReference type="Pfam" id="PF13456"/>
    </source>
</evidence>
<dbReference type="EMBL" id="JBBPBN010000038">
    <property type="protein sequence ID" value="KAK9000016.1"/>
    <property type="molecule type" value="Genomic_DNA"/>
</dbReference>
<dbReference type="InterPro" id="IPR036397">
    <property type="entry name" value="RNaseH_sf"/>
</dbReference>
<accession>A0ABR2QH56</accession>
<dbReference type="Proteomes" id="UP001396334">
    <property type="component" value="Unassembled WGS sequence"/>
</dbReference>
<organism evidence="2 3">
    <name type="scientific">Hibiscus sabdariffa</name>
    <name type="common">roselle</name>
    <dbReference type="NCBI Taxonomy" id="183260"/>
    <lineage>
        <taxon>Eukaryota</taxon>
        <taxon>Viridiplantae</taxon>
        <taxon>Streptophyta</taxon>
        <taxon>Embryophyta</taxon>
        <taxon>Tracheophyta</taxon>
        <taxon>Spermatophyta</taxon>
        <taxon>Magnoliopsida</taxon>
        <taxon>eudicotyledons</taxon>
        <taxon>Gunneridae</taxon>
        <taxon>Pentapetalae</taxon>
        <taxon>rosids</taxon>
        <taxon>malvids</taxon>
        <taxon>Malvales</taxon>
        <taxon>Malvaceae</taxon>
        <taxon>Malvoideae</taxon>
        <taxon>Hibiscus</taxon>
    </lineage>
</organism>
<dbReference type="PANTHER" id="PTHR47723:SF19">
    <property type="entry name" value="POLYNUCLEOTIDYL TRANSFERASE, RIBONUCLEASE H-LIKE SUPERFAMILY PROTEIN"/>
    <property type="match status" value="1"/>
</dbReference>
<proteinExistence type="predicted"/>